<feature type="domain" description="Solute-binding protein family 5" evidence="2">
    <location>
        <begin position="93"/>
        <end position="464"/>
    </location>
</feature>
<dbReference type="PANTHER" id="PTHR30290:SF83">
    <property type="entry name" value="ABC TRANSPORTER SUBSTRATE-BINDING PROTEIN"/>
    <property type="match status" value="1"/>
</dbReference>
<dbReference type="RefSeq" id="WP_182559694.1">
    <property type="nucleotide sequence ID" value="NZ_JACGWT010000002.1"/>
</dbReference>
<dbReference type="AlphaFoldDB" id="A0A7W3P5N9"/>
<evidence type="ECO:0000259" key="2">
    <source>
        <dbReference type="Pfam" id="PF00496"/>
    </source>
</evidence>
<dbReference type="PROSITE" id="PS51257">
    <property type="entry name" value="PROKAR_LIPOPROTEIN"/>
    <property type="match status" value="1"/>
</dbReference>
<dbReference type="Gene3D" id="3.90.76.10">
    <property type="entry name" value="Dipeptide-binding Protein, Domain 1"/>
    <property type="match status" value="1"/>
</dbReference>
<feature type="signal peptide" evidence="1">
    <location>
        <begin position="1"/>
        <end position="29"/>
    </location>
</feature>
<evidence type="ECO:0000313" key="4">
    <source>
        <dbReference type="Proteomes" id="UP000523079"/>
    </source>
</evidence>
<proteinExistence type="predicted"/>
<dbReference type="Pfam" id="PF00496">
    <property type="entry name" value="SBP_bac_5"/>
    <property type="match status" value="1"/>
</dbReference>
<dbReference type="Gene3D" id="3.10.105.10">
    <property type="entry name" value="Dipeptide-binding Protein, Domain 3"/>
    <property type="match status" value="1"/>
</dbReference>
<dbReference type="Gene3D" id="3.40.190.10">
    <property type="entry name" value="Periplasmic binding protein-like II"/>
    <property type="match status" value="1"/>
</dbReference>
<accession>A0A7W3P5N9</accession>
<dbReference type="PIRSF" id="PIRSF002741">
    <property type="entry name" value="MppA"/>
    <property type="match status" value="1"/>
</dbReference>
<dbReference type="SUPFAM" id="SSF53850">
    <property type="entry name" value="Periplasmic binding protein-like II"/>
    <property type="match status" value="1"/>
</dbReference>
<evidence type="ECO:0000313" key="3">
    <source>
        <dbReference type="EMBL" id="MBA8794191.1"/>
    </source>
</evidence>
<dbReference type="InterPro" id="IPR000914">
    <property type="entry name" value="SBP_5_dom"/>
</dbReference>
<dbReference type="Proteomes" id="UP000523079">
    <property type="component" value="Unassembled WGS sequence"/>
</dbReference>
<dbReference type="InterPro" id="IPR039424">
    <property type="entry name" value="SBP_5"/>
</dbReference>
<dbReference type="GO" id="GO:0015833">
    <property type="term" value="P:peptide transport"/>
    <property type="evidence" value="ECO:0007669"/>
    <property type="project" value="TreeGrafter"/>
</dbReference>
<evidence type="ECO:0000256" key="1">
    <source>
        <dbReference type="SAM" id="SignalP"/>
    </source>
</evidence>
<dbReference type="CDD" id="cd00995">
    <property type="entry name" value="PBP2_NikA_DppA_OppA_like"/>
    <property type="match status" value="1"/>
</dbReference>
<comment type="caution">
    <text evidence="3">The sequence shown here is derived from an EMBL/GenBank/DDBJ whole genome shotgun (WGS) entry which is preliminary data.</text>
</comment>
<protein>
    <submittedName>
        <fullName evidence="3">ABC-type transport system substrate-binding protein</fullName>
    </submittedName>
</protein>
<organism evidence="3 4">
    <name type="scientific">Microlunatus kandeliicorticis</name>
    <dbReference type="NCBI Taxonomy" id="1759536"/>
    <lineage>
        <taxon>Bacteria</taxon>
        <taxon>Bacillati</taxon>
        <taxon>Actinomycetota</taxon>
        <taxon>Actinomycetes</taxon>
        <taxon>Propionibacteriales</taxon>
        <taxon>Propionibacteriaceae</taxon>
        <taxon>Microlunatus</taxon>
    </lineage>
</organism>
<dbReference type="InterPro" id="IPR030678">
    <property type="entry name" value="Peptide/Ni-bd"/>
</dbReference>
<reference evidence="3 4" key="1">
    <citation type="submission" date="2020-07" db="EMBL/GenBank/DDBJ databases">
        <title>Sequencing the genomes of 1000 actinobacteria strains.</title>
        <authorList>
            <person name="Klenk H.-P."/>
        </authorList>
    </citation>
    <scope>NUCLEOTIDE SEQUENCE [LARGE SCALE GENOMIC DNA]</scope>
    <source>
        <strain evidence="3 4">DSM 100723</strain>
    </source>
</reference>
<dbReference type="GO" id="GO:0043190">
    <property type="term" value="C:ATP-binding cassette (ABC) transporter complex"/>
    <property type="evidence" value="ECO:0007669"/>
    <property type="project" value="InterPro"/>
</dbReference>
<sequence>MSVHRSRLTRLTRLSALAAAAVLVTAGCAVGTQDPDSSSGGSAAGVGGTLVYATGVPDHLTPGRQTVAFDQVMSLFAPLVEVDSSNNISYLQAKSVTSDDAQHWTITIRQGWTFQNGEPVTAKSYVDAWNATALSTNAFENSGQLAGIQGYTDLNPSKGKPKTTTMSGLKVVDDHTFTVTLSKPDSSFPLQLSQAQTGFYPMPESAYKDLKAYDQHPIGDGPFEMTGDFTPDKEFTVKKWADYKGSNVAKVDAVTFRPYADTNTAYTDVLAGNADIVFLPTGKMTSASKDFGDRLHSFDAPGIDYLGFPLWDKRFSDKRVRQAISMSIDRQAVNKAIYGGLYAPATALTPPTMQGTPTGVCGQYCTFDPAAAKQLLAEAGGWKGGTMKIVYPGGLSLDSLYKAYANQIRQNLGIPNVVATPTTDWSEYWQSLTDSTVAGPHFGHWGALYVSQQNTLRALFTTTGGCTLCTGKYHNDEVDAMLAKADAATSTDQAAQLYADTQKVIIGDFPVVPTFFDKYSYVVSDRVGQLPASAGSPVITGITLTKS</sequence>
<dbReference type="GO" id="GO:0042597">
    <property type="term" value="C:periplasmic space"/>
    <property type="evidence" value="ECO:0007669"/>
    <property type="project" value="UniProtKB-ARBA"/>
</dbReference>
<dbReference type="EMBL" id="JACGWT010000002">
    <property type="protein sequence ID" value="MBA8794191.1"/>
    <property type="molecule type" value="Genomic_DNA"/>
</dbReference>
<name>A0A7W3P5N9_9ACTN</name>
<keyword evidence="1" id="KW-0732">Signal</keyword>
<feature type="chain" id="PRO_5038424580" evidence="1">
    <location>
        <begin position="30"/>
        <end position="547"/>
    </location>
</feature>
<dbReference type="GO" id="GO:1904680">
    <property type="term" value="F:peptide transmembrane transporter activity"/>
    <property type="evidence" value="ECO:0007669"/>
    <property type="project" value="TreeGrafter"/>
</dbReference>
<gene>
    <name evidence="3" type="ORF">FHX74_001796</name>
</gene>
<keyword evidence="4" id="KW-1185">Reference proteome</keyword>
<dbReference type="PANTHER" id="PTHR30290">
    <property type="entry name" value="PERIPLASMIC BINDING COMPONENT OF ABC TRANSPORTER"/>
    <property type="match status" value="1"/>
</dbReference>